<keyword evidence="2" id="KW-0732">Signal</keyword>
<dbReference type="PANTHER" id="PTHR32552">
    <property type="entry name" value="FERRICHROME IRON RECEPTOR-RELATED"/>
    <property type="match status" value="1"/>
</dbReference>
<dbReference type="SUPFAM" id="SSF56935">
    <property type="entry name" value="Porins"/>
    <property type="match status" value="1"/>
</dbReference>
<evidence type="ECO:0000313" key="4">
    <source>
        <dbReference type="EMBL" id="EPN55037.1"/>
    </source>
</evidence>
<dbReference type="InterPro" id="IPR012910">
    <property type="entry name" value="Plug_dom"/>
</dbReference>
<evidence type="ECO:0000256" key="2">
    <source>
        <dbReference type="SAM" id="SignalP"/>
    </source>
</evidence>
<organism evidence="4 5">
    <name type="scientific">Pseudomonas syringae pv. actinidiae ICMP 19096</name>
    <dbReference type="NCBI Taxonomy" id="1194405"/>
    <lineage>
        <taxon>Bacteria</taxon>
        <taxon>Pseudomonadati</taxon>
        <taxon>Pseudomonadota</taxon>
        <taxon>Gammaproteobacteria</taxon>
        <taxon>Pseudomonadales</taxon>
        <taxon>Pseudomonadaceae</taxon>
        <taxon>Pseudomonas</taxon>
        <taxon>Pseudomonas syringae</taxon>
    </lineage>
</organism>
<reference evidence="4 5" key="1">
    <citation type="journal article" date="2013" name="PLoS Pathog.">
        <title>Genomic analysis of the Kiwifruit pathogen Pseudomonas syringae pv. actinidiae provides insight into the origins of an emergent plant disease.</title>
        <authorList>
            <person name="McCann H.C."/>
            <person name="Rikkerink E.H."/>
            <person name="Bertels F."/>
            <person name="Fiers M."/>
            <person name="Lu A."/>
            <person name="Rees-George J."/>
            <person name="Andersen M.T."/>
            <person name="Gleave A.P."/>
            <person name="Haubold B."/>
            <person name="Wohlers M.W."/>
            <person name="Guttman D.S."/>
            <person name="Wang P.W."/>
            <person name="Straub C."/>
            <person name="Vanneste J.L."/>
            <person name="Rainey P.B."/>
            <person name="Templeton M.D."/>
        </authorList>
    </citation>
    <scope>NUCLEOTIDE SEQUENCE [LARGE SCALE GENOMIC DNA]</scope>
    <source>
        <strain evidence="4 5">ICMP 19096</strain>
    </source>
</reference>
<dbReference type="EMBL" id="AOKF01002084">
    <property type="protein sequence ID" value="EPN55037.1"/>
    <property type="molecule type" value="Genomic_DNA"/>
</dbReference>
<comment type="similarity">
    <text evidence="1">Belongs to the TonB-dependent receptor family.</text>
</comment>
<dbReference type="Proteomes" id="UP000018849">
    <property type="component" value="Unassembled WGS sequence"/>
</dbReference>
<feature type="non-terminal residue" evidence="4">
    <location>
        <position position="289"/>
    </location>
</feature>
<keyword evidence="1" id="KW-0813">Transport</keyword>
<keyword evidence="1" id="KW-0998">Cell outer membrane</keyword>
<keyword evidence="1" id="KW-0812">Transmembrane</keyword>
<dbReference type="PROSITE" id="PS52016">
    <property type="entry name" value="TONB_DEPENDENT_REC_3"/>
    <property type="match status" value="1"/>
</dbReference>
<gene>
    <name evidence="4" type="ORF">A245_24201</name>
</gene>
<dbReference type="AlphaFoldDB" id="A0A656JU91"/>
<dbReference type="PANTHER" id="PTHR32552:SF82">
    <property type="entry name" value="FCUA PROTEIN"/>
    <property type="match status" value="1"/>
</dbReference>
<feature type="domain" description="TonB-dependent receptor plug" evidence="3">
    <location>
        <begin position="77"/>
        <end position="171"/>
    </location>
</feature>
<sequence>MHTSSIPMRLTLLAFCCSMGSPAWAATAAASQQDGPMVLGETDISADKADPHALPPVYAGGQVARGGQLGVLGNADIMDVPFTMTSYTEQLIEDQQAEDIGDVLLNDASVRQSSGYANASKIFVIRGLKLTTDDISYNGLYGVLPRQIISTDALERVEVFKGPNAFINGVTPTGSGIGGGVNLQPKRAQDTPTRRFTTDISSDGRIGEHLDLGQRFGEGNRFGARLNLSQREGETGVEDEEHRSKLFALGLDYRGDNFRLSGDFAYQKQRINQSRNTVFVGSGLTRVPH</sequence>
<feature type="chain" id="PRO_5024814516" evidence="2">
    <location>
        <begin position="26"/>
        <end position="289"/>
    </location>
</feature>
<dbReference type="Pfam" id="PF07715">
    <property type="entry name" value="Plug"/>
    <property type="match status" value="1"/>
</dbReference>
<accession>A0A656JU91</accession>
<protein>
    <submittedName>
        <fullName evidence="4">TonB-dependent siderophore receptor</fullName>
    </submittedName>
</protein>
<dbReference type="InterPro" id="IPR037066">
    <property type="entry name" value="Plug_dom_sf"/>
</dbReference>
<evidence type="ECO:0000259" key="3">
    <source>
        <dbReference type="Pfam" id="PF07715"/>
    </source>
</evidence>
<name>A0A656JU91_PSESF</name>
<dbReference type="GO" id="GO:0015344">
    <property type="term" value="F:siderophore uptake transmembrane transporter activity"/>
    <property type="evidence" value="ECO:0007669"/>
    <property type="project" value="TreeGrafter"/>
</dbReference>
<dbReference type="InterPro" id="IPR039426">
    <property type="entry name" value="TonB-dep_rcpt-like"/>
</dbReference>
<keyword evidence="4" id="KW-0675">Receptor</keyword>
<keyword evidence="1" id="KW-1134">Transmembrane beta strand</keyword>
<proteinExistence type="inferred from homology"/>
<feature type="signal peptide" evidence="2">
    <location>
        <begin position="1"/>
        <end position="25"/>
    </location>
</feature>
<dbReference type="Gene3D" id="2.170.130.10">
    <property type="entry name" value="TonB-dependent receptor, plug domain"/>
    <property type="match status" value="1"/>
</dbReference>
<comment type="subcellular location">
    <subcellularLocation>
        <location evidence="1">Cell outer membrane</location>
        <topology evidence="1">Multi-pass membrane protein</topology>
    </subcellularLocation>
</comment>
<keyword evidence="1" id="KW-0472">Membrane</keyword>
<evidence type="ECO:0000256" key="1">
    <source>
        <dbReference type="PROSITE-ProRule" id="PRU01360"/>
    </source>
</evidence>
<dbReference type="GO" id="GO:0009279">
    <property type="term" value="C:cell outer membrane"/>
    <property type="evidence" value="ECO:0007669"/>
    <property type="project" value="UniProtKB-SubCell"/>
</dbReference>
<evidence type="ECO:0000313" key="5">
    <source>
        <dbReference type="Proteomes" id="UP000018849"/>
    </source>
</evidence>
<comment type="caution">
    <text evidence="4">The sequence shown here is derived from an EMBL/GenBank/DDBJ whole genome shotgun (WGS) entry which is preliminary data.</text>
</comment>